<reference evidence="1 2" key="1">
    <citation type="journal article" date="2023" name="Arcadia Sci">
        <title>De novo assembly of a long-read Amblyomma americanum tick genome.</title>
        <authorList>
            <person name="Chou S."/>
            <person name="Poskanzer K.E."/>
            <person name="Rollins M."/>
            <person name="Thuy-Boun P.S."/>
        </authorList>
    </citation>
    <scope>NUCLEOTIDE SEQUENCE [LARGE SCALE GENOMIC DNA]</scope>
    <source>
        <strain evidence="1">F_SG_1</strain>
        <tissue evidence="1">Salivary glands</tissue>
    </source>
</reference>
<sequence length="120" mass="14034">MAGIKPPRPFDFQNVAGWPAWMDEFDDYRFASGLHEKPAEVQVRTLLYTMGRKPREFRRALNVKDEEMKDLSFVKSKFHATLSTPKIVFESARFNQHRQQLGEAVDQFATKLNRLADRCE</sequence>
<protein>
    <submittedName>
        <fullName evidence="1">Uncharacterized protein</fullName>
    </submittedName>
</protein>
<dbReference type="EMBL" id="JARKHS020013041">
    <property type="protein sequence ID" value="KAK8776371.1"/>
    <property type="molecule type" value="Genomic_DNA"/>
</dbReference>
<organism evidence="1 2">
    <name type="scientific">Amblyomma americanum</name>
    <name type="common">Lone star tick</name>
    <dbReference type="NCBI Taxonomy" id="6943"/>
    <lineage>
        <taxon>Eukaryota</taxon>
        <taxon>Metazoa</taxon>
        <taxon>Ecdysozoa</taxon>
        <taxon>Arthropoda</taxon>
        <taxon>Chelicerata</taxon>
        <taxon>Arachnida</taxon>
        <taxon>Acari</taxon>
        <taxon>Parasitiformes</taxon>
        <taxon>Ixodida</taxon>
        <taxon>Ixodoidea</taxon>
        <taxon>Ixodidae</taxon>
        <taxon>Amblyomminae</taxon>
        <taxon>Amblyomma</taxon>
    </lineage>
</organism>
<gene>
    <name evidence="1" type="ORF">V5799_030284</name>
</gene>
<keyword evidence="2" id="KW-1185">Reference proteome</keyword>
<dbReference type="AlphaFoldDB" id="A0AAQ4ENX7"/>
<evidence type="ECO:0000313" key="2">
    <source>
        <dbReference type="Proteomes" id="UP001321473"/>
    </source>
</evidence>
<name>A0AAQ4ENX7_AMBAM</name>
<dbReference type="Proteomes" id="UP001321473">
    <property type="component" value="Unassembled WGS sequence"/>
</dbReference>
<proteinExistence type="predicted"/>
<comment type="caution">
    <text evidence="1">The sequence shown here is derived from an EMBL/GenBank/DDBJ whole genome shotgun (WGS) entry which is preliminary data.</text>
</comment>
<accession>A0AAQ4ENX7</accession>
<evidence type="ECO:0000313" key="1">
    <source>
        <dbReference type="EMBL" id="KAK8776371.1"/>
    </source>
</evidence>